<dbReference type="RefSeq" id="WP_188838410.1">
    <property type="nucleotide sequence ID" value="NZ_BMHI01000005.1"/>
</dbReference>
<evidence type="ECO:0000256" key="1">
    <source>
        <dbReference type="SAM" id="SignalP"/>
    </source>
</evidence>
<dbReference type="Gene3D" id="3.40.190.10">
    <property type="entry name" value="Periplasmic binding protein-like II"/>
    <property type="match status" value="2"/>
</dbReference>
<comment type="caution">
    <text evidence="2">The sequence shown here is derived from an EMBL/GenBank/DDBJ whole genome shotgun (WGS) entry which is preliminary data.</text>
</comment>
<dbReference type="PANTHER" id="PTHR43649">
    <property type="entry name" value="ARABINOSE-BINDING PROTEIN-RELATED"/>
    <property type="match status" value="1"/>
</dbReference>
<name>A0A916TFR5_9MICO</name>
<protein>
    <submittedName>
        <fullName evidence="2">Sugar ABC transporter substrate-binding protein</fullName>
    </submittedName>
</protein>
<keyword evidence="3" id="KW-1185">Reference proteome</keyword>
<dbReference type="SUPFAM" id="SSF53850">
    <property type="entry name" value="Periplasmic binding protein-like II"/>
    <property type="match status" value="1"/>
</dbReference>
<feature type="chain" id="PRO_5038636532" evidence="1">
    <location>
        <begin position="23"/>
        <end position="435"/>
    </location>
</feature>
<evidence type="ECO:0000313" key="3">
    <source>
        <dbReference type="Proteomes" id="UP000636793"/>
    </source>
</evidence>
<dbReference type="InterPro" id="IPR006059">
    <property type="entry name" value="SBP"/>
</dbReference>
<reference evidence="2" key="1">
    <citation type="journal article" date="2014" name="Int. J. Syst. Evol. Microbiol.">
        <title>Complete genome sequence of Corynebacterium casei LMG S-19264T (=DSM 44701T), isolated from a smear-ripened cheese.</title>
        <authorList>
            <consortium name="US DOE Joint Genome Institute (JGI-PGF)"/>
            <person name="Walter F."/>
            <person name="Albersmeier A."/>
            <person name="Kalinowski J."/>
            <person name="Ruckert C."/>
        </authorList>
    </citation>
    <scope>NUCLEOTIDE SEQUENCE</scope>
    <source>
        <strain evidence="2">CGMCC 1.15085</strain>
    </source>
</reference>
<organism evidence="2 3">
    <name type="scientific">Flexivirga endophytica</name>
    <dbReference type="NCBI Taxonomy" id="1849103"/>
    <lineage>
        <taxon>Bacteria</taxon>
        <taxon>Bacillati</taxon>
        <taxon>Actinomycetota</taxon>
        <taxon>Actinomycetes</taxon>
        <taxon>Micrococcales</taxon>
        <taxon>Dermacoccaceae</taxon>
        <taxon>Flexivirga</taxon>
    </lineage>
</organism>
<keyword evidence="1" id="KW-0732">Signal</keyword>
<dbReference type="EMBL" id="BMHI01000005">
    <property type="protein sequence ID" value="GGB41957.1"/>
    <property type="molecule type" value="Genomic_DNA"/>
</dbReference>
<dbReference type="InterPro" id="IPR050490">
    <property type="entry name" value="Bact_solute-bd_prot1"/>
</dbReference>
<dbReference type="AlphaFoldDB" id="A0A916TFR5"/>
<dbReference type="Pfam" id="PF01547">
    <property type="entry name" value="SBP_bac_1"/>
    <property type="match status" value="1"/>
</dbReference>
<evidence type="ECO:0000313" key="2">
    <source>
        <dbReference type="EMBL" id="GGB41957.1"/>
    </source>
</evidence>
<proteinExistence type="predicted"/>
<dbReference type="PROSITE" id="PS51318">
    <property type="entry name" value="TAT"/>
    <property type="match status" value="1"/>
</dbReference>
<sequence>MSVSRRQLLMGAVASAPLFALTACGSGGGRDGAGGGGGGLSAWALTGGPEKVFRSTFARWNKDNPDHKFKVQYFANDAYKQKIRTSVGSGNGPTLIYSWAGGTLKDYVASKDVVDITDKIPTLTKRALPAVLDVGKVDGKVYAVPINNSQPVLFYYNKKLFKQAGVEVPKTFGDLLAAVKTFKSKGILPIALAGQSQWPELMWIEYLVDRMGGPEPFKKAFEQKKGAWSDPAFKKAFGKLKELIDAGAFGDKFGSVVADNNADAALVYTDKAAMLLQGSWVYTTFTNDAAKWFKAGNLGWFDFPSIEGGTGDKSNVYGNPSNYFSVSSKASKEDQDRAAKFLDKYNLSDSACQELIDMGLVPAVQNIEGKLAASKDKDFLQYTYDQTKNAKSFQLSWDQALSDKQAQTILTKLSAFFLGKASADDFISAMNGTIK</sequence>
<feature type="signal peptide" evidence="1">
    <location>
        <begin position="1"/>
        <end position="22"/>
    </location>
</feature>
<gene>
    <name evidence="2" type="ORF">GCM10011492_36150</name>
</gene>
<dbReference type="PROSITE" id="PS51257">
    <property type="entry name" value="PROKAR_LIPOPROTEIN"/>
    <property type="match status" value="1"/>
</dbReference>
<accession>A0A916TFR5</accession>
<reference evidence="2" key="2">
    <citation type="submission" date="2020-09" db="EMBL/GenBank/DDBJ databases">
        <authorList>
            <person name="Sun Q."/>
            <person name="Zhou Y."/>
        </authorList>
    </citation>
    <scope>NUCLEOTIDE SEQUENCE</scope>
    <source>
        <strain evidence="2">CGMCC 1.15085</strain>
    </source>
</reference>
<dbReference type="Proteomes" id="UP000636793">
    <property type="component" value="Unassembled WGS sequence"/>
</dbReference>
<dbReference type="InterPro" id="IPR006311">
    <property type="entry name" value="TAT_signal"/>
</dbReference>
<dbReference type="PANTHER" id="PTHR43649:SF14">
    <property type="entry name" value="BLR3389 PROTEIN"/>
    <property type="match status" value="1"/>
</dbReference>